<keyword evidence="6 14" id="KW-0548">Nucleotidyltransferase</keyword>
<keyword evidence="8 14" id="KW-0418">Kinase</keyword>
<dbReference type="SUPFAM" id="SSF82114">
    <property type="entry name" value="Riboflavin kinase-like"/>
    <property type="match status" value="1"/>
</dbReference>
<dbReference type="SUPFAM" id="SSF52374">
    <property type="entry name" value="Nucleotidylyl transferase"/>
    <property type="match status" value="1"/>
</dbReference>
<dbReference type="Pfam" id="PF06574">
    <property type="entry name" value="FAD_syn"/>
    <property type="match status" value="1"/>
</dbReference>
<dbReference type="GO" id="GO:0005524">
    <property type="term" value="F:ATP binding"/>
    <property type="evidence" value="ECO:0007669"/>
    <property type="project" value="UniProtKB-UniRule"/>
</dbReference>
<dbReference type="EMBL" id="DVJP01000063">
    <property type="protein sequence ID" value="HIS77013.1"/>
    <property type="molecule type" value="Genomic_DNA"/>
</dbReference>
<feature type="domain" description="Riboflavin kinase" evidence="15">
    <location>
        <begin position="176"/>
        <end position="301"/>
    </location>
</feature>
<keyword evidence="5 14" id="KW-0808">Transferase</keyword>
<dbReference type="PANTHER" id="PTHR22749:SF6">
    <property type="entry name" value="RIBOFLAVIN KINASE"/>
    <property type="match status" value="1"/>
</dbReference>
<keyword evidence="4 14" id="KW-0288">FMN</keyword>
<evidence type="ECO:0000256" key="12">
    <source>
        <dbReference type="ARBA" id="ARBA00047880"/>
    </source>
</evidence>
<keyword evidence="11" id="KW-0511">Multifunctional enzyme</keyword>
<evidence type="ECO:0000256" key="1">
    <source>
        <dbReference type="ARBA" id="ARBA00004726"/>
    </source>
</evidence>
<dbReference type="InterPro" id="IPR015864">
    <property type="entry name" value="FAD_synthase"/>
</dbReference>
<dbReference type="InterPro" id="IPR002606">
    <property type="entry name" value="Riboflavin_kinase_bac"/>
</dbReference>
<dbReference type="EC" id="2.7.7.2" evidence="14"/>
<dbReference type="CDD" id="cd02064">
    <property type="entry name" value="FAD_synthetase_N"/>
    <property type="match status" value="1"/>
</dbReference>
<dbReference type="PIRSF" id="PIRSF004491">
    <property type="entry name" value="FAD_Synth"/>
    <property type="match status" value="1"/>
</dbReference>
<organism evidence="16 17">
    <name type="scientific">Candidatus Merdivicinus excrementipullorum</name>
    <dbReference type="NCBI Taxonomy" id="2840867"/>
    <lineage>
        <taxon>Bacteria</taxon>
        <taxon>Bacillati</taxon>
        <taxon>Bacillota</taxon>
        <taxon>Clostridia</taxon>
        <taxon>Eubacteriales</taxon>
        <taxon>Oscillospiraceae</taxon>
        <taxon>Oscillospiraceae incertae sedis</taxon>
        <taxon>Candidatus Merdivicinus</taxon>
    </lineage>
</organism>
<evidence type="ECO:0000259" key="15">
    <source>
        <dbReference type="SMART" id="SM00904"/>
    </source>
</evidence>
<dbReference type="Proteomes" id="UP000824002">
    <property type="component" value="Unassembled WGS sequence"/>
</dbReference>
<dbReference type="InterPro" id="IPR015865">
    <property type="entry name" value="Riboflavin_kinase_bac/euk"/>
</dbReference>
<keyword evidence="10 14" id="KW-0067">ATP-binding</keyword>
<keyword evidence="7 14" id="KW-0547">Nucleotide-binding</keyword>
<dbReference type="Pfam" id="PF01687">
    <property type="entry name" value="Flavokinase"/>
    <property type="match status" value="1"/>
</dbReference>
<evidence type="ECO:0000256" key="3">
    <source>
        <dbReference type="ARBA" id="ARBA00022630"/>
    </source>
</evidence>
<sequence>MELCRNIPTLSKPSAVALGLFDGVHLGHRAVIGRAVSRGPQLLPVVFTFAYDSPKDATKPDFANILSPSRKEAILQKLGVQLVCEPLFSAVRDLEPEVFFAEILQKRLKAAAIFCGEDYRFGKGAAGDTVLLRELCRKAGIVFETAPAVLDEGKPISSTRIRRLLKEGRMGDAARLLGEPYAIDYPVSHGRQLGRKMGYPTINQLYPSGDLLPRNGVYVTLAVVGGKTYPAVTNIGVKPTLGGTDAPSAESTLLGFDGDLYGRKVPVSFYRFLRPEQKFPDVETLFRQVAEDARQAELFFR</sequence>
<evidence type="ECO:0000256" key="10">
    <source>
        <dbReference type="ARBA" id="ARBA00022840"/>
    </source>
</evidence>
<evidence type="ECO:0000256" key="7">
    <source>
        <dbReference type="ARBA" id="ARBA00022741"/>
    </source>
</evidence>
<dbReference type="NCBIfam" id="TIGR00083">
    <property type="entry name" value="ribF"/>
    <property type="match status" value="1"/>
</dbReference>
<dbReference type="GO" id="GO:0009231">
    <property type="term" value="P:riboflavin biosynthetic process"/>
    <property type="evidence" value="ECO:0007669"/>
    <property type="project" value="InterPro"/>
</dbReference>
<evidence type="ECO:0000256" key="13">
    <source>
        <dbReference type="ARBA" id="ARBA00049494"/>
    </source>
</evidence>
<evidence type="ECO:0000256" key="4">
    <source>
        <dbReference type="ARBA" id="ARBA00022643"/>
    </source>
</evidence>
<evidence type="ECO:0000256" key="2">
    <source>
        <dbReference type="ARBA" id="ARBA00005201"/>
    </source>
</evidence>
<evidence type="ECO:0000256" key="6">
    <source>
        <dbReference type="ARBA" id="ARBA00022695"/>
    </source>
</evidence>
<gene>
    <name evidence="16" type="primary">ribF</name>
    <name evidence="16" type="ORF">IAB51_09450</name>
</gene>
<dbReference type="InterPro" id="IPR023465">
    <property type="entry name" value="Riboflavin_kinase_dom_sf"/>
</dbReference>
<dbReference type="GO" id="GO:0008531">
    <property type="term" value="F:riboflavin kinase activity"/>
    <property type="evidence" value="ECO:0007669"/>
    <property type="project" value="UniProtKB-UniRule"/>
</dbReference>
<dbReference type="AlphaFoldDB" id="A0A9D1FP48"/>
<comment type="catalytic activity">
    <reaction evidence="12 14">
        <text>riboflavin + ATP = FMN + ADP + H(+)</text>
        <dbReference type="Rhea" id="RHEA:14357"/>
        <dbReference type="ChEBI" id="CHEBI:15378"/>
        <dbReference type="ChEBI" id="CHEBI:30616"/>
        <dbReference type="ChEBI" id="CHEBI:57986"/>
        <dbReference type="ChEBI" id="CHEBI:58210"/>
        <dbReference type="ChEBI" id="CHEBI:456216"/>
        <dbReference type="EC" id="2.7.1.26"/>
    </reaction>
</comment>
<keyword evidence="3 14" id="KW-0285">Flavoprotein</keyword>
<evidence type="ECO:0000313" key="16">
    <source>
        <dbReference type="EMBL" id="HIS77013.1"/>
    </source>
</evidence>
<dbReference type="Gene3D" id="2.40.30.30">
    <property type="entry name" value="Riboflavin kinase-like"/>
    <property type="match status" value="1"/>
</dbReference>
<name>A0A9D1FP48_9FIRM</name>
<comment type="pathway">
    <text evidence="2 14">Cofactor biosynthesis; FMN biosynthesis; FMN from riboflavin (ATP route): step 1/1.</text>
</comment>
<accession>A0A9D1FP48</accession>
<dbReference type="GO" id="GO:0006747">
    <property type="term" value="P:FAD biosynthetic process"/>
    <property type="evidence" value="ECO:0007669"/>
    <property type="project" value="UniProtKB-UniRule"/>
</dbReference>
<comment type="caution">
    <text evidence="16">The sequence shown here is derived from an EMBL/GenBank/DDBJ whole genome shotgun (WGS) entry which is preliminary data.</text>
</comment>
<evidence type="ECO:0000256" key="11">
    <source>
        <dbReference type="ARBA" id="ARBA00023268"/>
    </source>
</evidence>
<reference evidence="16" key="2">
    <citation type="journal article" date="2021" name="PeerJ">
        <title>Extensive microbial diversity within the chicken gut microbiome revealed by metagenomics and culture.</title>
        <authorList>
            <person name="Gilroy R."/>
            <person name="Ravi A."/>
            <person name="Getino M."/>
            <person name="Pursley I."/>
            <person name="Horton D.L."/>
            <person name="Alikhan N.F."/>
            <person name="Baker D."/>
            <person name="Gharbi K."/>
            <person name="Hall N."/>
            <person name="Watson M."/>
            <person name="Adriaenssens E.M."/>
            <person name="Foster-Nyarko E."/>
            <person name="Jarju S."/>
            <person name="Secka A."/>
            <person name="Antonio M."/>
            <person name="Oren A."/>
            <person name="Chaudhuri R.R."/>
            <person name="La Ragione R."/>
            <person name="Hildebrand F."/>
            <person name="Pallen M.J."/>
        </authorList>
    </citation>
    <scope>NUCLEOTIDE SEQUENCE</scope>
    <source>
        <strain evidence="16">CHK199-13235</strain>
    </source>
</reference>
<reference evidence="16" key="1">
    <citation type="submission" date="2020-10" db="EMBL/GenBank/DDBJ databases">
        <authorList>
            <person name="Gilroy R."/>
        </authorList>
    </citation>
    <scope>NUCLEOTIDE SEQUENCE</scope>
    <source>
        <strain evidence="16">CHK199-13235</strain>
    </source>
</reference>
<dbReference type="InterPro" id="IPR014729">
    <property type="entry name" value="Rossmann-like_a/b/a_fold"/>
</dbReference>
<keyword evidence="9 14" id="KW-0274">FAD</keyword>
<dbReference type="GO" id="GO:0003919">
    <property type="term" value="F:FMN adenylyltransferase activity"/>
    <property type="evidence" value="ECO:0007669"/>
    <property type="project" value="UniProtKB-UniRule"/>
</dbReference>
<dbReference type="PANTHER" id="PTHR22749">
    <property type="entry name" value="RIBOFLAVIN KINASE/FMN ADENYLYLTRANSFERASE"/>
    <property type="match status" value="1"/>
</dbReference>
<comment type="catalytic activity">
    <reaction evidence="13 14">
        <text>FMN + ATP + H(+) = FAD + diphosphate</text>
        <dbReference type="Rhea" id="RHEA:17237"/>
        <dbReference type="ChEBI" id="CHEBI:15378"/>
        <dbReference type="ChEBI" id="CHEBI:30616"/>
        <dbReference type="ChEBI" id="CHEBI:33019"/>
        <dbReference type="ChEBI" id="CHEBI:57692"/>
        <dbReference type="ChEBI" id="CHEBI:58210"/>
        <dbReference type="EC" id="2.7.7.2"/>
    </reaction>
</comment>
<evidence type="ECO:0000256" key="9">
    <source>
        <dbReference type="ARBA" id="ARBA00022827"/>
    </source>
</evidence>
<dbReference type="InterPro" id="IPR023468">
    <property type="entry name" value="Riboflavin_kinase"/>
</dbReference>
<comment type="similarity">
    <text evidence="14">Belongs to the ribF family.</text>
</comment>
<comment type="pathway">
    <text evidence="1 14">Cofactor biosynthesis; FAD biosynthesis; FAD from FMN: step 1/1.</text>
</comment>
<protein>
    <recommendedName>
        <fullName evidence="14">Riboflavin biosynthesis protein</fullName>
    </recommendedName>
    <domain>
        <recommendedName>
            <fullName evidence="14">Riboflavin kinase</fullName>
            <ecNumber evidence="14">2.7.1.26</ecNumber>
        </recommendedName>
        <alternativeName>
            <fullName evidence="14">Flavokinase</fullName>
        </alternativeName>
    </domain>
    <domain>
        <recommendedName>
            <fullName evidence="14">FMN adenylyltransferase</fullName>
            <ecNumber evidence="14">2.7.7.2</ecNumber>
        </recommendedName>
        <alternativeName>
            <fullName evidence="14">FAD pyrophosphorylase</fullName>
        </alternativeName>
        <alternativeName>
            <fullName evidence="14">FAD synthase</fullName>
        </alternativeName>
    </domain>
</protein>
<evidence type="ECO:0000313" key="17">
    <source>
        <dbReference type="Proteomes" id="UP000824002"/>
    </source>
</evidence>
<dbReference type="EC" id="2.7.1.26" evidence="14"/>
<dbReference type="Gene3D" id="3.40.50.620">
    <property type="entry name" value="HUPs"/>
    <property type="match status" value="1"/>
</dbReference>
<dbReference type="GO" id="GO:0009398">
    <property type="term" value="P:FMN biosynthetic process"/>
    <property type="evidence" value="ECO:0007669"/>
    <property type="project" value="UniProtKB-UniRule"/>
</dbReference>
<proteinExistence type="inferred from homology"/>
<dbReference type="SMART" id="SM00904">
    <property type="entry name" value="Flavokinase"/>
    <property type="match status" value="1"/>
</dbReference>
<evidence type="ECO:0000256" key="5">
    <source>
        <dbReference type="ARBA" id="ARBA00022679"/>
    </source>
</evidence>
<evidence type="ECO:0000256" key="8">
    <source>
        <dbReference type="ARBA" id="ARBA00022777"/>
    </source>
</evidence>
<evidence type="ECO:0000256" key="14">
    <source>
        <dbReference type="PIRNR" id="PIRNR004491"/>
    </source>
</evidence>